<dbReference type="CDD" id="cd04096">
    <property type="entry name" value="eEF2_snRNP_like_C"/>
    <property type="match status" value="1"/>
</dbReference>
<keyword evidence="3" id="KW-0378">Hydrolase</keyword>
<dbReference type="InterPro" id="IPR014721">
    <property type="entry name" value="Ribsml_uS5_D2-typ_fold_subgr"/>
</dbReference>
<dbReference type="GO" id="GO:0042256">
    <property type="term" value="P:cytosolic ribosome assembly"/>
    <property type="evidence" value="ECO:0007669"/>
    <property type="project" value="TreeGrafter"/>
</dbReference>
<dbReference type="PANTHER" id="PTHR42908">
    <property type="entry name" value="TRANSLATION ELONGATION FACTOR-RELATED"/>
    <property type="match status" value="1"/>
</dbReference>
<gene>
    <name evidence="7" type="ORF">SteCoe_19983</name>
</gene>
<dbReference type="Proteomes" id="UP000187209">
    <property type="component" value="Unassembled WGS sequence"/>
</dbReference>
<dbReference type="SMART" id="SM00838">
    <property type="entry name" value="EFG_C"/>
    <property type="match status" value="1"/>
</dbReference>
<keyword evidence="8" id="KW-1185">Reference proteome</keyword>
<organism evidence="7 8">
    <name type="scientific">Stentor coeruleus</name>
    <dbReference type="NCBI Taxonomy" id="5963"/>
    <lineage>
        <taxon>Eukaryota</taxon>
        <taxon>Sar</taxon>
        <taxon>Alveolata</taxon>
        <taxon>Ciliophora</taxon>
        <taxon>Postciliodesmatophora</taxon>
        <taxon>Heterotrichea</taxon>
        <taxon>Heterotrichida</taxon>
        <taxon>Stentoridae</taxon>
        <taxon>Stentor</taxon>
    </lineage>
</organism>
<name>A0A1R2BT20_9CILI</name>
<sequence length="410" mass="46591">MPILINGLKLLDRSDSSVDYYMQDNGEHILVACGEVHLQRCVKDLEVTFAKIPITISKPIVSFRETVMEGGKTFSAITANKRIQIIATAYPLPENLIEFLEFNFEILKKIFTSKNTQTSEKKNFVSNLAEKLTSCENKLQNIILNYLIGFGPKRVGCNLLAYMGCSGFKDIENDIETIEIDIQSENSSTNTSKISSNDYDIKETLRVGFDCAANAGPLCAEPLRGVCIVVEEIKYIEEEIRDIYGPFQGQMISTMQEVCKSAVLGNSPRLVEGMYICTFTTTQEYIGKLYTVISKRRGKILEEMLTEGTDLFVCKAYLPVVESFGFAEELRRMTSGLVLPQLVFSHWETMFDNPFYIRKTVEEMEEFGDQPVLDNLPKTFINKVRRRKGLQTDEKLVIHADKQRTLTKMR</sequence>
<accession>A0A1R2BT20</accession>
<evidence type="ECO:0000256" key="3">
    <source>
        <dbReference type="ARBA" id="ARBA00022801"/>
    </source>
</evidence>
<dbReference type="SUPFAM" id="SSF54980">
    <property type="entry name" value="EF-G C-terminal domain-like"/>
    <property type="match status" value="2"/>
</dbReference>
<dbReference type="EMBL" id="MPUH01000449">
    <property type="protein sequence ID" value="OMJ79896.1"/>
    <property type="molecule type" value="Genomic_DNA"/>
</dbReference>
<dbReference type="Pfam" id="PF25118">
    <property type="entry name" value="EFL1"/>
    <property type="match status" value="1"/>
</dbReference>
<dbReference type="GO" id="GO:1990904">
    <property type="term" value="C:ribonucleoprotein complex"/>
    <property type="evidence" value="ECO:0007669"/>
    <property type="project" value="TreeGrafter"/>
</dbReference>
<evidence type="ECO:0000256" key="5">
    <source>
        <dbReference type="ARBA" id="ARBA00081809"/>
    </source>
</evidence>
<dbReference type="GO" id="GO:0003924">
    <property type="term" value="F:GTPase activity"/>
    <property type="evidence" value="ECO:0007669"/>
    <property type="project" value="TreeGrafter"/>
</dbReference>
<feature type="domain" description="Elongation factor EFG" evidence="6">
    <location>
        <begin position="269"/>
        <end position="361"/>
    </location>
</feature>
<dbReference type="FunFam" id="3.30.70.240:FF:000006">
    <property type="entry name" value="Elongation factor like GTPase 1"/>
    <property type="match status" value="1"/>
</dbReference>
<keyword evidence="2" id="KW-0547">Nucleotide-binding</keyword>
<evidence type="ECO:0000259" key="6">
    <source>
        <dbReference type="SMART" id="SM00838"/>
    </source>
</evidence>
<evidence type="ECO:0000256" key="1">
    <source>
        <dbReference type="ARBA" id="ARBA00022517"/>
    </source>
</evidence>
<proteinExistence type="predicted"/>
<dbReference type="InterPro" id="IPR056752">
    <property type="entry name" value="EFL1"/>
</dbReference>
<comment type="caution">
    <text evidence="7">The sequence shown here is derived from an EMBL/GenBank/DDBJ whole genome shotgun (WGS) entry which is preliminary data.</text>
</comment>
<dbReference type="SUPFAM" id="SSF54211">
    <property type="entry name" value="Ribosomal protein S5 domain 2-like"/>
    <property type="match status" value="1"/>
</dbReference>
<dbReference type="Gene3D" id="3.30.70.870">
    <property type="entry name" value="Elongation Factor G (Translational Gtpase), domain 3"/>
    <property type="match status" value="1"/>
</dbReference>
<evidence type="ECO:0000256" key="2">
    <source>
        <dbReference type="ARBA" id="ARBA00022741"/>
    </source>
</evidence>
<dbReference type="OrthoDB" id="364892at2759"/>
<dbReference type="InterPro" id="IPR035647">
    <property type="entry name" value="EFG_III/V"/>
</dbReference>
<dbReference type="GO" id="GO:0043022">
    <property type="term" value="F:ribosome binding"/>
    <property type="evidence" value="ECO:0007669"/>
    <property type="project" value="TreeGrafter"/>
</dbReference>
<dbReference type="Pfam" id="PF00679">
    <property type="entry name" value="EFG_C"/>
    <property type="match status" value="1"/>
</dbReference>
<dbReference type="FunFam" id="3.30.70.870:FF:000002">
    <property type="entry name" value="Translation elongation factor 2"/>
    <property type="match status" value="1"/>
</dbReference>
<protein>
    <recommendedName>
        <fullName evidence="5">Elongation factor-like 1</fullName>
    </recommendedName>
</protein>
<dbReference type="GO" id="GO:0005525">
    <property type="term" value="F:GTP binding"/>
    <property type="evidence" value="ECO:0007669"/>
    <property type="project" value="UniProtKB-KW"/>
</dbReference>
<keyword evidence="4" id="KW-0342">GTP-binding</keyword>
<dbReference type="GO" id="GO:0005829">
    <property type="term" value="C:cytosol"/>
    <property type="evidence" value="ECO:0007669"/>
    <property type="project" value="TreeGrafter"/>
</dbReference>
<dbReference type="Gene3D" id="3.30.230.10">
    <property type="match status" value="1"/>
</dbReference>
<keyword evidence="1" id="KW-0690">Ribosome biogenesis</keyword>
<dbReference type="Gene3D" id="3.30.70.240">
    <property type="match status" value="1"/>
</dbReference>
<dbReference type="InterPro" id="IPR000640">
    <property type="entry name" value="EFG_V-like"/>
</dbReference>
<evidence type="ECO:0000256" key="4">
    <source>
        <dbReference type="ARBA" id="ARBA00023134"/>
    </source>
</evidence>
<dbReference type="AlphaFoldDB" id="A0A1R2BT20"/>
<evidence type="ECO:0000313" key="7">
    <source>
        <dbReference type="EMBL" id="OMJ79896.1"/>
    </source>
</evidence>
<dbReference type="CDD" id="cd01681">
    <property type="entry name" value="aeEF2_snRNP_like_IV"/>
    <property type="match status" value="1"/>
</dbReference>
<reference evidence="7 8" key="1">
    <citation type="submission" date="2016-11" db="EMBL/GenBank/DDBJ databases">
        <title>The macronuclear genome of Stentor coeruleus: a giant cell with tiny introns.</title>
        <authorList>
            <person name="Slabodnick M."/>
            <person name="Ruby J.G."/>
            <person name="Reiff S.B."/>
            <person name="Swart E.C."/>
            <person name="Gosai S."/>
            <person name="Prabakaran S."/>
            <person name="Witkowska E."/>
            <person name="Larue G.E."/>
            <person name="Fisher S."/>
            <person name="Freeman R.M."/>
            <person name="Gunawardena J."/>
            <person name="Chu W."/>
            <person name="Stover N.A."/>
            <person name="Gregory B.D."/>
            <person name="Nowacki M."/>
            <person name="Derisi J."/>
            <person name="Roy S.W."/>
            <person name="Marshall W.F."/>
            <person name="Sood P."/>
        </authorList>
    </citation>
    <scope>NUCLEOTIDE SEQUENCE [LARGE SCALE GENOMIC DNA]</scope>
    <source>
        <strain evidence="7">WM001</strain>
    </source>
</reference>
<dbReference type="InterPro" id="IPR020568">
    <property type="entry name" value="Ribosomal_Su5_D2-typ_SF"/>
</dbReference>
<evidence type="ECO:0000313" key="8">
    <source>
        <dbReference type="Proteomes" id="UP000187209"/>
    </source>
</evidence>
<dbReference type="PANTHER" id="PTHR42908:SF3">
    <property type="entry name" value="ELONGATION FACTOR-LIKE GTPASE 1"/>
    <property type="match status" value="1"/>
</dbReference>